<name>A0A1A2ZNA2_9MYCO</name>
<gene>
    <name evidence="2" type="ORF">A5707_15160</name>
</gene>
<dbReference type="EMBL" id="LZKJ01000050">
    <property type="protein sequence ID" value="OBI50556.1"/>
    <property type="molecule type" value="Genomic_DNA"/>
</dbReference>
<comment type="caution">
    <text evidence="2">The sequence shown here is derived from an EMBL/GenBank/DDBJ whole genome shotgun (WGS) entry which is preliminary data.</text>
</comment>
<sequence length="116" mass="11922">MKSAVRHKAVASVLLIGAGIIIANPVRPSLPEVQTPATELTTNESVFFNPPGISADHEVLAPGSWALGGSGAGGDVGQLPMLDDFDPLPLPINVFGDPPESPPMIAGDEPTDSDDE</sequence>
<accession>A0A1A2ZNA2</accession>
<evidence type="ECO:0000256" key="1">
    <source>
        <dbReference type="SAM" id="MobiDB-lite"/>
    </source>
</evidence>
<dbReference type="Proteomes" id="UP000093592">
    <property type="component" value="Unassembled WGS sequence"/>
</dbReference>
<organism evidence="2 3">
    <name type="scientific">Mycobacterium kyorinense</name>
    <dbReference type="NCBI Taxonomy" id="487514"/>
    <lineage>
        <taxon>Bacteria</taxon>
        <taxon>Bacillati</taxon>
        <taxon>Actinomycetota</taxon>
        <taxon>Actinomycetes</taxon>
        <taxon>Mycobacteriales</taxon>
        <taxon>Mycobacteriaceae</taxon>
        <taxon>Mycobacterium</taxon>
    </lineage>
</organism>
<proteinExistence type="predicted"/>
<dbReference type="AlphaFoldDB" id="A0A1A2ZNA2"/>
<evidence type="ECO:0000313" key="2">
    <source>
        <dbReference type="EMBL" id="OBI50556.1"/>
    </source>
</evidence>
<reference evidence="3" key="1">
    <citation type="submission" date="2016-06" db="EMBL/GenBank/DDBJ databases">
        <authorList>
            <person name="Sutton G."/>
            <person name="Brinkac L."/>
            <person name="Sanka R."/>
            <person name="Adams M."/>
            <person name="Lau E."/>
            <person name="Sam S."/>
            <person name="Sreng N."/>
            <person name="Him V."/>
            <person name="Kerleguer A."/>
            <person name="Cheng S."/>
        </authorList>
    </citation>
    <scope>NUCLEOTIDE SEQUENCE [LARGE SCALE GENOMIC DNA]</scope>
    <source>
        <strain evidence="3">E861</strain>
    </source>
</reference>
<feature type="region of interest" description="Disordered" evidence="1">
    <location>
        <begin position="90"/>
        <end position="116"/>
    </location>
</feature>
<protein>
    <submittedName>
        <fullName evidence="2">Uncharacterized protein</fullName>
    </submittedName>
</protein>
<dbReference type="RefSeq" id="WP_065013383.1">
    <property type="nucleotide sequence ID" value="NZ_LZKJ01000050.1"/>
</dbReference>
<evidence type="ECO:0000313" key="3">
    <source>
        <dbReference type="Proteomes" id="UP000093592"/>
    </source>
</evidence>